<protein>
    <submittedName>
        <fullName evidence="1">(rape) hypothetical protein</fullName>
    </submittedName>
</protein>
<evidence type="ECO:0000313" key="1">
    <source>
        <dbReference type="EMBL" id="CAF1781407.1"/>
    </source>
</evidence>
<name>A0A816JHJ1_BRANA</name>
<organism evidence="1">
    <name type="scientific">Brassica napus</name>
    <name type="common">Rape</name>
    <dbReference type="NCBI Taxonomy" id="3708"/>
    <lineage>
        <taxon>Eukaryota</taxon>
        <taxon>Viridiplantae</taxon>
        <taxon>Streptophyta</taxon>
        <taxon>Embryophyta</taxon>
        <taxon>Tracheophyta</taxon>
        <taxon>Spermatophyta</taxon>
        <taxon>Magnoliopsida</taxon>
        <taxon>eudicotyledons</taxon>
        <taxon>Gunneridae</taxon>
        <taxon>Pentapetalae</taxon>
        <taxon>rosids</taxon>
        <taxon>malvids</taxon>
        <taxon>Brassicales</taxon>
        <taxon>Brassicaceae</taxon>
        <taxon>Brassiceae</taxon>
        <taxon>Brassica</taxon>
    </lineage>
</organism>
<dbReference type="EMBL" id="HG994373">
    <property type="protein sequence ID" value="CAF1781407.1"/>
    <property type="molecule type" value="Genomic_DNA"/>
</dbReference>
<gene>
    <name evidence="1" type="ORF">DARMORV10_C09P59680.1</name>
</gene>
<proteinExistence type="predicted"/>
<dbReference type="Proteomes" id="UP001295469">
    <property type="component" value="Chromosome C09"/>
</dbReference>
<dbReference type="AlphaFoldDB" id="A0A816JHJ1"/>
<accession>A0A816JHJ1</accession>
<sequence>MFVEMPQRELIFVHGSFEVSNFFFLCWRVIMKLW</sequence>
<reference evidence="1" key="1">
    <citation type="submission" date="2021-01" db="EMBL/GenBank/DDBJ databases">
        <authorList>
            <consortium name="Genoscope - CEA"/>
            <person name="William W."/>
        </authorList>
    </citation>
    <scope>NUCLEOTIDE SEQUENCE</scope>
</reference>